<evidence type="ECO:0000313" key="2">
    <source>
        <dbReference type="EMBL" id="GAA0872544.1"/>
    </source>
</evidence>
<comment type="caution">
    <text evidence="2">The sequence shown here is derived from an EMBL/GenBank/DDBJ whole genome shotgun (WGS) entry which is preliminary data.</text>
</comment>
<name>A0ABN1MH91_9FLAO</name>
<evidence type="ECO:0000313" key="3">
    <source>
        <dbReference type="Proteomes" id="UP001500507"/>
    </source>
</evidence>
<dbReference type="PANTHER" id="PTHR48098:SF6">
    <property type="entry name" value="FERRI-BACILLIBACTIN ESTERASE BESA"/>
    <property type="match status" value="1"/>
</dbReference>
<dbReference type="InterPro" id="IPR029058">
    <property type="entry name" value="AB_hydrolase_fold"/>
</dbReference>
<evidence type="ECO:0000256" key="1">
    <source>
        <dbReference type="SAM" id="SignalP"/>
    </source>
</evidence>
<dbReference type="InterPro" id="IPR011990">
    <property type="entry name" value="TPR-like_helical_dom_sf"/>
</dbReference>
<accession>A0ABN1MH91</accession>
<dbReference type="Pfam" id="PF00756">
    <property type="entry name" value="Esterase"/>
    <property type="match status" value="1"/>
</dbReference>
<feature type="chain" id="PRO_5046883996" evidence="1">
    <location>
        <begin position="18"/>
        <end position="380"/>
    </location>
</feature>
<dbReference type="GO" id="GO:0016787">
    <property type="term" value="F:hydrolase activity"/>
    <property type="evidence" value="ECO:0007669"/>
    <property type="project" value="UniProtKB-KW"/>
</dbReference>
<dbReference type="EMBL" id="BAAAFG010000015">
    <property type="protein sequence ID" value="GAA0872544.1"/>
    <property type="molecule type" value="Genomic_DNA"/>
</dbReference>
<dbReference type="SUPFAM" id="SSF53474">
    <property type="entry name" value="alpha/beta-Hydrolases"/>
    <property type="match status" value="1"/>
</dbReference>
<reference evidence="2 3" key="1">
    <citation type="journal article" date="2019" name="Int. J. Syst. Evol. Microbiol.">
        <title>The Global Catalogue of Microorganisms (GCM) 10K type strain sequencing project: providing services to taxonomists for standard genome sequencing and annotation.</title>
        <authorList>
            <consortium name="The Broad Institute Genomics Platform"/>
            <consortium name="The Broad Institute Genome Sequencing Center for Infectious Disease"/>
            <person name="Wu L."/>
            <person name="Ma J."/>
        </authorList>
    </citation>
    <scope>NUCLEOTIDE SEQUENCE [LARGE SCALE GENOMIC DNA]</scope>
    <source>
        <strain evidence="2 3">JCM 16082</strain>
    </source>
</reference>
<feature type="signal peptide" evidence="1">
    <location>
        <begin position="1"/>
        <end position="17"/>
    </location>
</feature>
<keyword evidence="1" id="KW-0732">Signal</keyword>
<dbReference type="Gene3D" id="1.25.40.10">
    <property type="entry name" value="Tetratricopeptide repeat domain"/>
    <property type="match status" value="1"/>
</dbReference>
<dbReference type="InterPro" id="IPR050583">
    <property type="entry name" value="Mycobacterial_A85_antigen"/>
</dbReference>
<dbReference type="RefSeq" id="WP_343766057.1">
    <property type="nucleotide sequence ID" value="NZ_BAAAFG010000015.1"/>
</dbReference>
<protein>
    <submittedName>
        <fullName evidence="2">Alpha/beta hydrolase-fold protein</fullName>
    </submittedName>
</protein>
<proteinExistence type="predicted"/>
<sequence>MRNSLLLFLFISLGALAQTQYVNVESQILQSKRKIKIQLPRNYAENEDKTYPVILTLDGDYLFEILAGNVDYSSYWEDMPEAIVVGVMHENRRQKDLQYEDVNYYPDEEGALFFEFIGMEVFPYLDENYRTAKFTIALGHDQSANFINYYLMKDNPLFRGFINLSPDFAPPMPDRIADVLSNSKQKIWYYTATGTEDVNSLREDALALDQRLKEIQSEQLLYTFDNFKGANHYSLVERAIPKALESIFSVYRPIDNKEFNEKVITSDLTPYQYLMNKYQTVEDLFGLNQKVRVNDFVAIADAIEKKEAWDDYEDLGKLANQYYPKAMMGSYYKARFYEETGSPKKAMRMYQSAFLLDEIANLDKDTMLDRSEQIKEDFGY</sequence>
<dbReference type="Gene3D" id="3.40.50.1820">
    <property type="entry name" value="alpha/beta hydrolase"/>
    <property type="match status" value="1"/>
</dbReference>
<keyword evidence="3" id="KW-1185">Reference proteome</keyword>
<gene>
    <name evidence="2" type="ORF">GCM10009117_16910</name>
</gene>
<organism evidence="2 3">
    <name type="scientific">Gangjinia marincola</name>
    <dbReference type="NCBI Taxonomy" id="578463"/>
    <lineage>
        <taxon>Bacteria</taxon>
        <taxon>Pseudomonadati</taxon>
        <taxon>Bacteroidota</taxon>
        <taxon>Flavobacteriia</taxon>
        <taxon>Flavobacteriales</taxon>
        <taxon>Flavobacteriaceae</taxon>
        <taxon>Gangjinia</taxon>
    </lineage>
</organism>
<dbReference type="InterPro" id="IPR000801">
    <property type="entry name" value="Esterase-like"/>
</dbReference>
<dbReference type="Proteomes" id="UP001500507">
    <property type="component" value="Unassembled WGS sequence"/>
</dbReference>
<dbReference type="PANTHER" id="PTHR48098">
    <property type="entry name" value="ENTEROCHELIN ESTERASE-RELATED"/>
    <property type="match status" value="1"/>
</dbReference>
<keyword evidence="2" id="KW-0378">Hydrolase</keyword>